<accession>A0ABQ5V5X0</accession>
<dbReference type="RefSeq" id="WP_284387770.1">
    <property type="nucleotide sequence ID" value="NZ_BSNK01000001.1"/>
</dbReference>
<dbReference type="EMBL" id="BSNK01000001">
    <property type="protein sequence ID" value="GLQ22909.1"/>
    <property type="molecule type" value="Genomic_DNA"/>
</dbReference>
<protein>
    <submittedName>
        <fullName evidence="2">Double-strand break repair protein AddB</fullName>
    </submittedName>
</protein>
<dbReference type="InterPro" id="IPR027417">
    <property type="entry name" value="P-loop_NTPase"/>
</dbReference>
<name>A0ABQ5V5X0_9PROT</name>
<evidence type="ECO:0000259" key="1">
    <source>
        <dbReference type="Pfam" id="PF12705"/>
    </source>
</evidence>
<dbReference type="Proteomes" id="UP001161391">
    <property type="component" value="Unassembled WGS sequence"/>
</dbReference>
<feature type="domain" description="PD-(D/E)XK endonuclease-like" evidence="1">
    <location>
        <begin position="713"/>
        <end position="955"/>
    </location>
</feature>
<reference evidence="2" key="1">
    <citation type="journal article" date="2014" name="Int. J. Syst. Evol. Microbiol.">
        <title>Complete genome of a new Firmicutes species belonging to the dominant human colonic microbiota ('Ruminococcus bicirculans') reveals two chromosomes and a selective capacity to utilize plant glucans.</title>
        <authorList>
            <consortium name="NISC Comparative Sequencing Program"/>
            <person name="Wegmann U."/>
            <person name="Louis P."/>
            <person name="Goesmann A."/>
            <person name="Henrissat B."/>
            <person name="Duncan S.H."/>
            <person name="Flint H.J."/>
        </authorList>
    </citation>
    <scope>NUCLEOTIDE SEQUENCE</scope>
    <source>
        <strain evidence="2">NBRC 108219</strain>
    </source>
</reference>
<evidence type="ECO:0000313" key="3">
    <source>
        <dbReference type="Proteomes" id="UP001161391"/>
    </source>
</evidence>
<organism evidence="2 3">
    <name type="scientific">Algimonas ampicilliniresistens</name>
    <dbReference type="NCBI Taxonomy" id="1298735"/>
    <lineage>
        <taxon>Bacteria</taxon>
        <taxon>Pseudomonadati</taxon>
        <taxon>Pseudomonadota</taxon>
        <taxon>Alphaproteobacteria</taxon>
        <taxon>Maricaulales</taxon>
        <taxon>Robiginitomaculaceae</taxon>
        <taxon>Algimonas</taxon>
    </lineage>
</organism>
<dbReference type="InterPro" id="IPR038726">
    <property type="entry name" value="PDDEXK_AddAB-type"/>
</dbReference>
<proteinExistence type="predicted"/>
<reference evidence="2" key="2">
    <citation type="submission" date="2023-01" db="EMBL/GenBank/DDBJ databases">
        <title>Draft genome sequence of Algimonas ampicilliniresistens strain NBRC 108219.</title>
        <authorList>
            <person name="Sun Q."/>
            <person name="Mori K."/>
        </authorList>
    </citation>
    <scope>NUCLEOTIDE SEQUENCE</scope>
    <source>
        <strain evidence="2">NBRC 108219</strain>
    </source>
</reference>
<dbReference type="SUPFAM" id="SSF52540">
    <property type="entry name" value="P-loop containing nucleoside triphosphate hydrolases"/>
    <property type="match status" value="1"/>
</dbReference>
<dbReference type="Pfam" id="PF12705">
    <property type="entry name" value="PDDEXK_1"/>
    <property type="match status" value="1"/>
</dbReference>
<evidence type="ECO:0000313" key="2">
    <source>
        <dbReference type="EMBL" id="GLQ22909.1"/>
    </source>
</evidence>
<sequence>MSTVYNMPSGTPFLRSLAHGLQAHYGDALQNGLVLLPTRRAARALEFAFVQQAAERGVNAALLPRLRPLADVNPEEPPFEPGELAGRVAPAIDPVQRRFEIARLVAHYHSRTTDLPLDPAAALHMADPLIEIMDDAALEEVGITNHAEWKQVTEEAATHFQHAGTLYQIIEAHWPDRLSELGMMEPTARRVALLDALTEIWAETPPDYPVIVAGSTGTLKATARLMSVIADMPGGMVVLPGLQEEFPDRVWDTIDVRHPQSSLKGLLEIMDVSRKSVPIWPWIVDGDRAVARKRRRILAEALVPVDATGDWLKRIVTLTEGEGADVFDTALEGLSLIEARNDAEEGLSIALILREALEVKGQTAALVTPDQNLAQRVRARLARWNVDVAMSQGVPVQQAPIGVFLSALLELARDPHGPVELSLILKHELTALGQPIDAAKAEWASLERKFFRGLRPTQTFDLVQQLHTAVAPLLELSDSATPDHWAAALVASAEAVARTADTGGMVRLRGDDAGRQAASILDGMVDHGFALPETDADGFSRLLSSLLQGSVVRPSQGTHPRLSILGPLEARLLDADIIILGGLNEGTWPGGVDAGPFLSRGMRQQMKLSLPERRYGLAAHDFAELAANGTVFLTRSLKNESGPTVASRWVWRLKTLLAGAMGEAEIERLLGTGQTYLDWARALDQPTEMTFIDRPNPKPPVEKRWARKGREISITGASKWIRDPYSLFGREVLRLKLLDPLDAPLDARQFGTAMHKGIELYVRDALNGQIDRLHDPANAALLRAHLRDQLLAHGFDEDEVFKEQPRIAAVTDALMTWFALRHADGFDVVGTEVDAKATLDDLNFSLIGQLDLVERSPTGYAFTDFKTGSPASAKTVGAGFDLQLPLAAWLAGEGALDGLPKGETDQMGYVRIKGSNEDFSHRHVSTPARGAKSPDELRTQAIDILRRLIQAYDDPDTGYPSQPRAQYTHDYGEYDDLARRDEWSSIAGDGEG</sequence>
<keyword evidence="3" id="KW-1185">Reference proteome</keyword>
<gene>
    <name evidence="2" type="ORF">GCM10007853_07830</name>
</gene>
<comment type="caution">
    <text evidence="2">The sequence shown here is derived from an EMBL/GenBank/DDBJ whole genome shotgun (WGS) entry which is preliminary data.</text>
</comment>